<keyword evidence="6" id="KW-0675">Receptor</keyword>
<keyword evidence="5 9" id="KW-0472">Membrane</keyword>
<feature type="transmembrane region" description="Helical" evidence="9">
    <location>
        <begin position="194"/>
        <end position="214"/>
    </location>
</feature>
<feature type="transmembrane region" description="Helical" evidence="9">
    <location>
        <begin position="49"/>
        <end position="68"/>
    </location>
</feature>
<name>A0A7L4KJN6_9CORV</name>
<protein>
    <submittedName>
        <fullName evidence="10">MRGX1 protein</fullName>
    </submittedName>
</protein>
<dbReference type="AlphaFoldDB" id="A0A7L4KJN6"/>
<evidence type="ECO:0000256" key="4">
    <source>
        <dbReference type="ARBA" id="ARBA00023040"/>
    </source>
</evidence>
<organism evidence="10 11">
    <name type="scientific">Callaeas wilsoni</name>
    <name type="common">North Island kokako</name>
    <dbReference type="NCBI Taxonomy" id="1347786"/>
    <lineage>
        <taxon>Eukaryota</taxon>
        <taxon>Metazoa</taxon>
        <taxon>Chordata</taxon>
        <taxon>Craniata</taxon>
        <taxon>Vertebrata</taxon>
        <taxon>Euteleostomi</taxon>
        <taxon>Archelosauria</taxon>
        <taxon>Archosauria</taxon>
        <taxon>Dinosauria</taxon>
        <taxon>Saurischia</taxon>
        <taxon>Theropoda</taxon>
        <taxon>Coelurosauria</taxon>
        <taxon>Aves</taxon>
        <taxon>Neognathae</taxon>
        <taxon>Neoaves</taxon>
        <taxon>Telluraves</taxon>
        <taxon>Australaves</taxon>
        <taxon>Passeriformes</taxon>
        <taxon>Corvoidea</taxon>
        <taxon>Callaeidae</taxon>
        <taxon>Callaeas</taxon>
    </lineage>
</organism>
<evidence type="ECO:0000256" key="9">
    <source>
        <dbReference type="SAM" id="Phobius"/>
    </source>
</evidence>
<dbReference type="PANTHER" id="PTHR11334:SF68">
    <property type="entry name" value="G-PROTEIN COUPLED RECEPTORS FAMILY 1 PROFILE DOMAIN-CONTAINING PROTEIN-RELATED"/>
    <property type="match status" value="1"/>
</dbReference>
<dbReference type="InterPro" id="IPR000276">
    <property type="entry name" value="GPCR_Rhodpsn"/>
</dbReference>
<feature type="region of interest" description="Disordered" evidence="8">
    <location>
        <begin position="1"/>
        <end position="23"/>
    </location>
</feature>
<feature type="non-terminal residue" evidence="10">
    <location>
        <position position="304"/>
    </location>
</feature>
<keyword evidence="4" id="KW-0297">G-protein coupled receptor</keyword>
<dbReference type="EMBL" id="VWPU01000232">
    <property type="protein sequence ID" value="NXY52554.1"/>
    <property type="molecule type" value="Genomic_DNA"/>
</dbReference>
<dbReference type="Proteomes" id="UP000576729">
    <property type="component" value="Unassembled WGS sequence"/>
</dbReference>
<dbReference type="PANTHER" id="PTHR11334">
    <property type="entry name" value="MAS-RELATED G-PROTEIN COUPLED RECEPTOR"/>
    <property type="match status" value="1"/>
</dbReference>
<evidence type="ECO:0000313" key="10">
    <source>
        <dbReference type="EMBL" id="NXY52554.1"/>
    </source>
</evidence>
<evidence type="ECO:0000256" key="2">
    <source>
        <dbReference type="ARBA" id="ARBA00022692"/>
    </source>
</evidence>
<proteinExistence type="predicted"/>
<sequence length="304" mass="32681">MSTLSPATERASPACWSQPGGKASNGSWGEEKHYNWTGCDNSHSSKVPVTLLLCLCGMVGNGAVLWLLGFRTRGNPITICALNLAVADFTFLLFITIALGVFSVPRSLCHQLGSRGVTAGLNVTILLAFTAAVYSRTAFSAGAALFVLPVSYRPCHRSQRFPVLLCALLWLLSFLLAVTVYFRPSALTALVLSYLFSALALTCSGLALLARLLCCSRKQPPRTLCALALPPVVFFPFFTAGFGYWLLLRAFDLSVFALSTSLPLACANSSAQPVIYFLAGSCAKEFTLSARVAFQRAFEDVPEP</sequence>
<feature type="transmembrane region" description="Helical" evidence="9">
    <location>
        <begin position="80"/>
        <end position="104"/>
    </location>
</feature>
<evidence type="ECO:0000313" key="11">
    <source>
        <dbReference type="Proteomes" id="UP000576729"/>
    </source>
</evidence>
<comment type="subcellular location">
    <subcellularLocation>
        <location evidence="1">Membrane</location>
        <topology evidence="1">Multi-pass membrane protein</topology>
    </subcellularLocation>
</comment>
<keyword evidence="2 9" id="KW-0812">Transmembrane</keyword>
<dbReference type="GO" id="GO:0005886">
    <property type="term" value="C:plasma membrane"/>
    <property type="evidence" value="ECO:0007669"/>
    <property type="project" value="TreeGrafter"/>
</dbReference>
<feature type="transmembrane region" description="Helical" evidence="9">
    <location>
        <begin position="226"/>
        <end position="247"/>
    </location>
</feature>
<keyword evidence="11" id="KW-1185">Reference proteome</keyword>
<dbReference type="PRINTS" id="PR00237">
    <property type="entry name" value="GPCRRHODOPSN"/>
</dbReference>
<keyword evidence="7" id="KW-0807">Transducer</keyword>
<keyword evidence="3 9" id="KW-1133">Transmembrane helix</keyword>
<dbReference type="GO" id="GO:0004930">
    <property type="term" value="F:G protein-coupled receptor activity"/>
    <property type="evidence" value="ECO:0007669"/>
    <property type="project" value="UniProtKB-KW"/>
</dbReference>
<feature type="transmembrane region" description="Helical" evidence="9">
    <location>
        <begin position="124"/>
        <end position="149"/>
    </location>
</feature>
<accession>A0A7L4KJN6</accession>
<feature type="non-terminal residue" evidence="10">
    <location>
        <position position="1"/>
    </location>
</feature>
<gene>
    <name evidence="10" type="primary">Mrgprx1</name>
    <name evidence="10" type="ORF">CALWIL_R04255</name>
</gene>
<dbReference type="SUPFAM" id="SSF81321">
    <property type="entry name" value="Family A G protein-coupled receptor-like"/>
    <property type="match status" value="1"/>
</dbReference>
<dbReference type="InterPro" id="IPR026234">
    <property type="entry name" value="MRGPCRFAMILY"/>
</dbReference>
<evidence type="ECO:0000256" key="6">
    <source>
        <dbReference type="ARBA" id="ARBA00023170"/>
    </source>
</evidence>
<reference evidence="10 11" key="1">
    <citation type="submission" date="2019-09" db="EMBL/GenBank/DDBJ databases">
        <title>Bird 10,000 Genomes (B10K) Project - Family phase.</title>
        <authorList>
            <person name="Zhang G."/>
        </authorList>
    </citation>
    <scope>NUCLEOTIDE SEQUENCE [LARGE SCALE GENOMIC DNA]</scope>
    <source>
        <strain evidence="10">B10K-OTA-212792</strain>
        <tissue evidence="10">Blood</tissue>
    </source>
</reference>
<dbReference type="Gene3D" id="1.20.1070.10">
    <property type="entry name" value="Rhodopsin 7-helix transmembrane proteins"/>
    <property type="match status" value="1"/>
</dbReference>
<evidence type="ECO:0000256" key="1">
    <source>
        <dbReference type="ARBA" id="ARBA00004141"/>
    </source>
</evidence>
<comment type="caution">
    <text evidence="10">The sequence shown here is derived from an EMBL/GenBank/DDBJ whole genome shotgun (WGS) entry which is preliminary data.</text>
</comment>
<feature type="transmembrane region" description="Helical" evidence="9">
    <location>
        <begin position="161"/>
        <end position="182"/>
    </location>
</feature>
<evidence type="ECO:0000256" key="5">
    <source>
        <dbReference type="ARBA" id="ARBA00023136"/>
    </source>
</evidence>
<evidence type="ECO:0000256" key="8">
    <source>
        <dbReference type="SAM" id="MobiDB-lite"/>
    </source>
</evidence>
<evidence type="ECO:0000256" key="7">
    <source>
        <dbReference type="ARBA" id="ARBA00023224"/>
    </source>
</evidence>
<evidence type="ECO:0000256" key="3">
    <source>
        <dbReference type="ARBA" id="ARBA00022989"/>
    </source>
</evidence>